<keyword evidence="2" id="KW-0472">Membrane</keyword>
<dbReference type="EMBL" id="SMKQ01000378">
    <property type="protein sequence ID" value="TDD29396.1"/>
    <property type="molecule type" value="Genomic_DNA"/>
</dbReference>
<keyword evidence="4" id="KW-1185">Reference proteome</keyword>
<dbReference type="RefSeq" id="WP_132623687.1">
    <property type="nucleotide sequence ID" value="NZ_SMKQ01000378.1"/>
</dbReference>
<feature type="transmembrane region" description="Helical" evidence="2">
    <location>
        <begin position="12"/>
        <end position="30"/>
    </location>
</feature>
<keyword evidence="2" id="KW-0812">Transmembrane</keyword>
<accession>A0A4R4XF69</accession>
<dbReference type="Proteomes" id="UP000295302">
    <property type="component" value="Unassembled WGS sequence"/>
</dbReference>
<protein>
    <submittedName>
        <fullName evidence="3">PEP-CTERM sorting domain-containing protein</fullName>
    </submittedName>
</protein>
<evidence type="ECO:0000256" key="2">
    <source>
        <dbReference type="SAM" id="Phobius"/>
    </source>
</evidence>
<evidence type="ECO:0000313" key="4">
    <source>
        <dbReference type="Proteomes" id="UP000295302"/>
    </source>
</evidence>
<keyword evidence="2" id="KW-1133">Transmembrane helix</keyword>
<dbReference type="InterPro" id="IPR013424">
    <property type="entry name" value="Ice-binding_C"/>
</dbReference>
<feature type="compositionally biased region" description="Basic residues" evidence="1">
    <location>
        <begin position="44"/>
        <end position="53"/>
    </location>
</feature>
<feature type="region of interest" description="Disordered" evidence="1">
    <location>
        <begin position="33"/>
        <end position="53"/>
    </location>
</feature>
<gene>
    <name evidence="3" type="ORF">E1286_46450</name>
</gene>
<dbReference type="NCBIfam" id="TIGR02595">
    <property type="entry name" value="PEP_CTERM"/>
    <property type="match status" value="1"/>
</dbReference>
<comment type="caution">
    <text evidence="3">The sequence shown here is derived from an EMBL/GenBank/DDBJ whole genome shotgun (WGS) entry which is preliminary data.</text>
</comment>
<dbReference type="AlphaFoldDB" id="A0A4R4XF69"/>
<organism evidence="3 4">
    <name type="scientific">Nonomuraea terrae</name>
    <dbReference type="NCBI Taxonomy" id="2530383"/>
    <lineage>
        <taxon>Bacteria</taxon>
        <taxon>Bacillati</taxon>
        <taxon>Actinomycetota</taxon>
        <taxon>Actinomycetes</taxon>
        <taxon>Streptosporangiales</taxon>
        <taxon>Streptosporangiaceae</taxon>
        <taxon>Nonomuraea</taxon>
    </lineage>
</organism>
<name>A0A4R4XF69_9ACTN</name>
<dbReference type="OrthoDB" id="3541231at2"/>
<dbReference type="Pfam" id="PF19706">
    <property type="entry name" value="DUF6203"/>
    <property type="match status" value="1"/>
</dbReference>
<proteinExistence type="predicted"/>
<evidence type="ECO:0000313" key="3">
    <source>
        <dbReference type="EMBL" id="TDD29396.1"/>
    </source>
</evidence>
<evidence type="ECO:0000256" key="1">
    <source>
        <dbReference type="SAM" id="MobiDB-lite"/>
    </source>
</evidence>
<sequence length="53" mass="6179">MKNLLKLLVARRMSATPIGMIALGVGWLIARRRKQRQAEPQTSRTRRRMPAHR</sequence>
<dbReference type="InterPro" id="IPR045777">
    <property type="entry name" value="DUF6203"/>
</dbReference>
<reference evidence="3 4" key="1">
    <citation type="submission" date="2019-03" db="EMBL/GenBank/DDBJ databases">
        <title>Draft genome sequences of novel Actinobacteria.</title>
        <authorList>
            <person name="Sahin N."/>
            <person name="Ay H."/>
            <person name="Saygin H."/>
        </authorList>
    </citation>
    <scope>NUCLEOTIDE SEQUENCE [LARGE SCALE GENOMIC DNA]</scope>
    <source>
        <strain evidence="3 4">CH32</strain>
    </source>
</reference>